<dbReference type="HAMAP" id="MF_00365">
    <property type="entry name" value="RecF"/>
    <property type="match status" value="1"/>
</dbReference>
<dbReference type="RefSeq" id="WP_133629156.1">
    <property type="nucleotide sequence ID" value="NZ_SOAZ01000028.1"/>
</dbReference>
<keyword evidence="6 12" id="KW-0547">Nucleotide-binding</keyword>
<dbReference type="InterPro" id="IPR042174">
    <property type="entry name" value="RecF_2"/>
</dbReference>
<dbReference type="AlphaFoldDB" id="A0A4R7KA60"/>
<dbReference type="PANTHER" id="PTHR32182:SF0">
    <property type="entry name" value="DNA REPLICATION AND REPAIR PROTEIN RECF"/>
    <property type="match status" value="1"/>
</dbReference>
<dbReference type="PROSITE" id="PS00618">
    <property type="entry name" value="RECF_2"/>
    <property type="match status" value="1"/>
</dbReference>
<evidence type="ECO:0000256" key="8">
    <source>
        <dbReference type="ARBA" id="ARBA00022840"/>
    </source>
</evidence>
<feature type="binding site" evidence="12">
    <location>
        <begin position="30"/>
        <end position="37"/>
    </location>
    <ligand>
        <name>ATP</name>
        <dbReference type="ChEBI" id="CHEBI:30616"/>
    </ligand>
</feature>
<keyword evidence="9 12" id="KW-0238">DNA-binding</keyword>
<dbReference type="GO" id="GO:0009432">
    <property type="term" value="P:SOS response"/>
    <property type="evidence" value="ECO:0007669"/>
    <property type="project" value="UniProtKB-UniRule"/>
</dbReference>
<evidence type="ECO:0000313" key="16">
    <source>
        <dbReference type="Proteomes" id="UP000295325"/>
    </source>
</evidence>
<dbReference type="EMBL" id="SOAZ01000028">
    <property type="protein sequence ID" value="TDT50501.1"/>
    <property type="molecule type" value="Genomic_DNA"/>
</dbReference>
<dbReference type="GO" id="GO:0005737">
    <property type="term" value="C:cytoplasm"/>
    <property type="evidence" value="ECO:0007669"/>
    <property type="project" value="UniProtKB-SubCell"/>
</dbReference>
<comment type="similarity">
    <text evidence="2 12 13">Belongs to the RecF family.</text>
</comment>
<evidence type="ECO:0000256" key="7">
    <source>
        <dbReference type="ARBA" id="ARBA00022763"/>
    </source>
</evidence>
<dbReference type="OrthoDB" id="9803889at2"/>
<name>A0A4R7KA60_9CLOT</name>
<keyword evidence="4 12" id="KW-0963">Cytoplasm</keyword>
<reference evidence="15 16" key="1">
    <citation type="submission" date="2019-03" db="EMBL/GenBank/DDBJ databases">
        <title>Genomic Encyclopedia of Type Strains, Phase IV (KMG-IV): sequencing the most valuable type-strain genomes for metagenomic binning, comparative biology and taxonomic classification.</title>
        <authorList>
            <person name="Goeker M."/>
        </authorList>
    </citation>
    <scope>NUCLEOTIDE SEQUENCE [LARGE SCALE GENOMIC DNA]</scope>
    <source>
        <strain evidence="15 16">DSM 24455</strain>
    </source>
</reference>
<keyword evidence="10 12" id="KW-0234">DNA repair</keyword>
<dbReference type="Proteomes" id="UP000295325">
    <property type="component" value="Unassembled WGS sequence"/>
</dbReference>
<evidence type="ECO:0000256" key="6">
    <source>
        <dbReference type="ARBA" id="ARBA00022741"/>
    </source>
</evidence>
<evidence type="ECO:0000256" key="1">
    <source>
        <dbReference type="ARBA" id="ARBA00004496"/>
    </source>
</evidence>
<evidence type="ECO:0000256" key="5">
    <source>
        <dbReference type="ARBA" id="ARBA00022705"/>
    </source>
</evidence>
<accession>A0A4R7KA60</accession>
<keyword evidence="16" id="KW-1185">Reference proteome</keyword>
<keyword evidence="5 12" id="KW-0235">DNA replication</keyword>
<comment type="subcellular location">
    <subcellularLocation>
        <location evidence="1 12 13">Cytoplasm</location>
    </subcellularLocation>
</comment>
<gene>
    <name evidence="12" type="primary">recF</name>
    <name evidence="15" type="ORF">EDD71_12842</name>
</gene>
<evidence type="ECO:0000256" key="11">
    <source>
        <dbReference type="ARBA" id="ARBA00023236"/>
    </source>
</evidence>
<evidence type="ECO:0000256" key="10">
    <source>
        <dbReference type="ARBA" id="ARBA00023204"/>
    </source>
</evidence>
<evidence type="ECO:0000256" key="12">
    <source>
        <dbReference type="HAMAP-Rule" id="MF_00365"/>
    </source>
</evidence>
<dbReference type="GO" id="GO:0000731">
    <property type="term" value="P:DNA synthesis involved in DNA repair"/>
    <property type="evidence" value="ECO:0007669"/>
    <property type="project" value="TreeGrafter"/>
</dbReference>
<organism evidence="15 16">
    <name type="scientific">Fonticella tunisiensis</name>
    <dbReference type="NCBI Taxonomy" id="1096341"/>
    <lineage>
        <taxon>Bacteria</taxon>
        <taxon>Bacillati</taxon>
        <taxon>Bacillota</taxon>
        <taxon>Clostridia</taxon>
        <taxon>Eubacteriales</taxon>
        <taxon>Clostridiaceae</taxon>
        <taxon>Fonticella</taxon>
    </lineage>
</organism>
<keyword evidence="8 12" id="KW-0067">ATP-binding</keyword>
<dbReference type="CDD" id="cd03242">
    <property type="entry name" value="ABC_RecF"/>
    <property type="match status" value="1"/>
</dbReference>
<dbReference type="InterPro" id="IPR001238">
    <property type="entry name" value="DNA-binding_RecF"/>
</dbReference>
<evidence type="ECO:0000256" key="2">
    <source>
        <dbReference type="ARBA" id="ARBA00008016"/>
    </source>
</evidence>
<dbReference type="Gene3D" id="1.20.1050.90">
    <property type="entry name" value="RecF/RecN/SMC, N-terminal domain"/>
    <property type="match status" value="1"/>
</dbReference>
<dbReference type="Gene3D" id="3.40.50.300">
    <property type="entry name" value="P-loop containing nucleotide triphosphate hydrolases"/>
    <property type="match status" value="1"/>
</dbReference>
<dbReference type="GO" id="GO:0006260">
    <property type="term" value="P:DNA replication"/>
    <property type="evidence" value="ECO:0007669"/>
    <property type="project" value="UniProtKB-UniRule"/>
</dbReference>
<dbReference type="PROSITE" id="PS00617">
    <property type="entry name" value="RECF_1"/>
    <property type="match status" value="1"/>
</dbReference>
<comment type="function">
    <text evidence="12 13">The RecF protein is involved in DNA metabolism; it is required for DNA replication and normal SOS inducibility. RecF binds preferentially to single-stranded, linear DNA. It also seems to bind ATP.</text>
</comment>
<keyword evidence="7 12" id="KW-0227">DNA damage</keyword>
<sequence length="371" mass="42858">MYVRSLELKNYRNYERLNLDLNKGLNIFVGENAQGKTNIVESIYYLSSLRSHRTNRDRELIMWGKDKAYIRADVEKMFGKHTMEFLLSSEGKKAVKIDGVKTSKVSDFLGTVNVVIFSPEDLKLVKEGPAIRRRFIDAELNQIRPKYHHAILQYNHILMQRNNLLKSILKSPSLKMTAEVFSEQLAEYGSFITEARYEFVKKLSLISRLIHRKITNGKEELEIIYKSASGENMDRKSIKDELYKYYTENIMEDAEKGYTLKGPHRDDIIIKINGADARIYGSQGQQRTAALSLKLSELEIIKSEVSEYPVLLLDDVLSELDINRQHFLLDALKEIQTVLTCTSLNDINEFHFENKDVFKVTAGKIEKFNAV</sequence>
<dbReference type="SUPFAM" id="SSF52540">
    <property type="entry name" value="P-loop containing nucleoside triphosphate hydrolases"/>
    <property type="match status" value="1"/>
</dbReference>
<dbReference type="NCBIfam" id="TIGR00611">
    <property type="entry name" value="recf"/>
    <property type="match status" value="1"/>
</dbReference>
<evidence type="ECO:0000256" key="3">
    <source>
        <dbReference type="ARBA" id="ARBA00020170"/>
    </source>
</evidence>
<keyword evidence="11 12" id="KW-0742">SOS response</keyword>
<dbReference type="InterPro" id="IPR027417">
    <property type="entry name" value="P-loop_NTPase"/>
</dbReference>
<proteinExistence type="inferred from homology"/>
<comment type="caution">
    <text evidence="15">The sequence shown here is derived from an EMBL/GenBank/DDBJ whole genome shotgun (WGS) entry which is preliminary data.</text>
</comment>
<dbReference type="Pfam" id="PF02463">
    <property type="entry name" value="SMC_N"/>
    <property type="match status" value="1"/>
</dbReference>
<dbReference type="InterPro" id="IPR018078">
    <property type="entry name" value="DNA-binding_RecF_CS"/>
</dbReference>
<evidence type="ECO:0000313" key="15">
    <source>
        <dbReference type="EMBL" id="TDT50501.1"/>
    </source>
</evidence>
<dbReference type="InterPro" id="IPR003395">
    <property type="entry name" value="RecF/RecN/SMC_N"/>
</dbReference>
<dbReference type="GO" id="GO:0006302">
    <property type="term" value="P:double-strand break repair"/>
    <property type="evidence" value="ECO:0007669"/>
    <property type="project" value="TreeGrafter"/>
</dbReference>
<evidence type="ECO:0000256" key="4">
    <source>
        <dbReference type="ARBA" id="ARBA00022490"/>
    </source>
</evidence>
<protein>
    <recommendedName>
        <fullName evidence="3 12">DNA replication and repair protein RecF</fullName>
    </recommendedName>
</protein>
<dbReference type="GO" id="GO:0005524">
    <property type="term" value="F:ATP binding"/>
    <property type="evidence" value="ECO:0007669"/>
    <property type="project" value="UniProtKB-UniRule"/>
</dbReference>
<feature type="domain" description="RecF/RecN/SMC N-terminal" evidence="14">
    <location>
        <begin position="2"/>
        <end position="337"/>
    </location>
</feature>
<dbReference type="PANTHER" id="PTHR32182">
    <property type="entry name" value="DNA REPLICATION AND REPAIR PROTEIN RECF"/>
    <property type="match status" value="1"/>
</dbReference>
<evidence type="ECO:0000256" key="9">
    <source>
        <dbReference type="ARBA" id="ARBA00023125"/>
    </source>
</evidence>
<dbReference type="GO" id="GO:0003697">
    <property type="term" value="F:single-stranded DNA binding"/>
    <property type="evidence" value="ECO:0007669"/>
    <property type="project" value="UniProtKB-UniRule"/>
</dbReference>
<evidence type="ECO:0000256" key="13">
    <source>
        <dbReference type="RuleBase" id="RU000578"/>
    </source>
</evidence>
<evidence type="ECO:0000259" key="14">
    <source>
        <dbReference type="Pfam" id="PF02463"/>
    </source>
</evidence>